<dbReference type="STRING" id="247490.KSU1_C1500"/>
<evidence type="ECO:0000313" key="1">
    <source>
        <dbReference type="EMBL" id="GAB63096.1"/>
    </source>
</evidence>
<protein>
    <submittedName>
        <fullName evidence="1">Uncharacterized protein</fullName>
    </submittedName>
</protein>
<dbReference type="Proteomes" id="UP000002985">
    <property type="component" value="Unassembled WGS sequence"/>
</dbReference>
<name>I3IN01_9BACT</name>
<dbReference type="AlphaFoldDB" id="I3IN01"/>
<accession>I3IN01</accession>
<comment type="caution">
    <text evidence="1">The sequence shown here is derived from an EMBL/GenBank/DDBJ whole genome shotgun (WGS) entry which is preliminary data.</text>
</comment>
<keyword evidence="2" id="KW-1185">Reference proteome</keyword>
<reference evidence="1 2" key="1">
    <citation type="journal article" date="2012" name="FEBS Lett.">
        <title>Anammox organism KSU-1 expresses a NirK-type copper-containing nitrite reductase instead of a NirS-type with cytochrome cd1.</title>
        <authorList>
            <person name="Hira D."/>
            <person name="Toh H."/>
            <person name="Migita C.T."/>
            <person name="Okubo H."/>
            <person name="Nishiyama T."/>
            <person name="Hattori M."/>
            <person name="Furukawa K."/>
            <person name="Fujii T."/>
        </authorList>
    </citation>
    <scope>NUCLEOTIDE SEQUENCE [LARGE SCALE GENOMIC DNA]</scope>
</reference>
<dbReference type="EMBL" id="BAFH01000003">
    <property type="protein sequence ID" value="GAB63096.1"/>
    <property type="molecule type" value="Genomic_DNA"/>
</dbReference>
<proteinExistence type="predicted"/>
<evidence type="ECO:0000313" key="2">
    <source>
        <dbReference type="Proteomes" id="UP000002985"/>
    </source>
</evidence>
<sequence length="73" mass="8310">MARKQGEVEAITQKDMDEFKGDEVVKKEVRVEVKEEVKKTSVITMRGGRPVKRVFENGKCVREEETGKTVQAV</sequence>
<gene>
    <name evidence="1" type="ORF">KSU1_C1500</name>
</gene>
<organism evidence="1 2">
    <name type="scientific">Candidatus Jettenia caeni</name>
    <dbReference type="NCBI Taxonomy" id="247490"/>
    <lineage>
        <taxon>Bacteria</taxon>
        <taxon>Pseudomonadati</taxon>
        <taxon>Planctomycetota</taxon>
        <taxon>Candidatus Brocadiia</taxon>
        <taxon>Candidatus Brocadiales</taxon>
        <taxon>Candidatus Brocadiaceae</taxon>
        <taxon>Candidatus Jettenia</taxon>
    </lineage>
</organism>